<name>A0A4R7VYM6_9PSEU</name>
<sequence>MPEPRFNYQSINGDQNIVNSPGASIHQAASDEARVFRRVAQIVDEKLDLFPFSEDESHAVRADLATLRSAADSGRTRSPAAIEAGRRVGGLAWQLILGAGGNALWETFKLAVGLS</sequence>
<protein>
    <submittedName>
        <fullName evidence="1">Uncharacterized protein</fullName>
    </submittedName>
</protein>
<gene>
    <name evidence="1" type="ORF">CLV71_103415</name>
</gene>
<proteinExistence type="predicted"/>
<evidence type="ECO:0000313" key="1">
    <source>
        <dbReference type="EMBL" id="TDV55174.1"/>
    </source>
</evidence>
<organism evidence="1 2">
    <name type="scientific">Actinophytocola oryzae</name>
    <dbReference type="NCBI Taxonomy" id="502181"/>
    <lineage>
        <taxon>Bacteria</taxon>
        <taxon>Bacillati</taxon>
        <taxon>Actinomycetota</taxon>
        <taxon>Actinomycetes</taxon>
        <taxon>Pseudonocardiales</taxon>
        <taxon>Pseudonocardiaceae</taxon>
    </lineage>
</organism>
<comment type="caution">
    <text evidence="1">The sequence shown here is derived from an EMBL/GenBank/DDBJ whole genome shotgun (WGS) entry which is preliminary data.</text>
</comment>
<reference evidence="1 2" key="1">
    <citation type="submission" date="2019-03" db="EMBL/GenBank/DDBJ databases">
        <title>Genomic Encyclopedia of Archaeal and Bacterial Type Strains, Phase II (KMG-II): from individual species to whole genera.</title>
        <authorList>
            <person name="Goeker M."/>
        </authorList>
    </citation>
    <scope>NUCLEOTIDE SEQUENCE [LARGE SCALE GENOMIC DNA]</scope>
    <source>
        <strain evidence="1 2">DSM 45499</strain>
    </source>
</reference>
<evidence type="ECO:0000313" key="2">
    <source>
        <dbReference type="Proteomes" id="UP000294927"/>
    </source>
</evidence>
<dbReference type="EMBL" id="SOCP01000003">
    <property type="protein sequence ID" value="TDV55174.1"/>
    <property type="molecule type" value="Genomic_DNA"/>
</dbReference>
<dbReference type="Proteomes" id="UP000294927">
    <property type="component" value="Unassembled WGS sequence"/>
</dbReference>
<accession>A0A4R7VYM6</accession>
<keyword evidence="2" id="KW-1185">Reference proteome</keyword>
<dbReference type="RefSeq" id="WP_133902269.1">
    <property type="nucleotide sequence ID" value="NZ_SOCP01000003.1"/>
</dbReference>
<dbReference type="AlphaFoldDB" id="A0A4R7VYM6"/>